<comment type="caution">
    <text evidence="2">The sequence shown here is derived from an EMBL/GenBank/DDBJ whole genome shotgun (WGS) entry which is preliminary data.</text>
</comment>
<name>A0AA37ULS1_9MICO</name>
<feature type="transmembrane region" description="Helical" evidence="1">
    <location>
        <begin position="400"/>
        <end position="420"/>
    </location>
</feature>
<feature type="transmembrane region" description="Helical" evidence="1">
    <location>
        <begin position="156"/>
        <end position="174"/>
    </location>
</feature>
<keyword evidence="1" id="KW-0812">Transmembrane</keyword>
<dbReference type="Proteomes" id="UP001157160">
    <property type="component" value="Unassembled WGS sequence"/>
</dbReference>
<dbReference type="Gene3D" id="1.20.1740.10">
    <property type="entry name" value="Amino acid/polyamine transporter I"/>
    <property type="match status" value="1"/>
</dbReference>
<feature type="transmembrane region" description="Helical" evidence="1">
    <location>
        <begin position="432"/>
        <end position="450"/>
    </location>
</feature>
<evidence type="ECO:0000313" key="2">
    <source>
        <dbReference type="EMBL" id="GMA28767.1"/>
    </source>
</evidence>
<feature type="transmembrane region" description="Helical" evidence="1">
    <location>
        <begin position="216"/>
        <end position="238"/>
    </location>
</feature>
<feature type="transmembrane region" description="Helical" evidence="1">
    <location>
        <begin position="109"/>
        <end position="136"/>
    </location>
</feature>
<feature type="transmembrane region" description="Helical" evidence="1">
    <location>
        <begin position="59"/>
        <end position="88"/>
    </location>
</feature>
<feature type="transmembrane region" description="Helical" evidence="1">
    <location>
        <begin position="279"/>
        <end position="302"/>
    </location>
</feature>
<keyword evidence="3" id="KW-1185">Reference proteome</keyword>
<keyword evidence="1" id="KW-1133">Transmembrane helix</keyword>
<reference evidence="2 3" key="1">
    <citation type="journal article" date="2014" name="Int. J. Syst. Evol. Microbiol.">
        <title>Complete genome sequence of Corynebacterium casei LMG S-19264T (=DSM 44701T), isolated from a smear-ripened cheese.</title>
        <authorList>
            <consortium name="US DOE Joint Genome Institute (JGI-PGF)"/>
            <person name="Walter F."/>
            <person name="Albersmeier A."/>
            <person name="Kalinowski J."/>
            <person name="Ruckert C."/>
        </authorList>
    </citation>
    <scope>NUCLEOTIDE SEQUENCE [LARGE SCALE GENOMIC DNA]</scope>
    <source>
        <strain evidence="2 3">NBRC 112289</strain>
    </source>
</reference>
<feature type="transmembrane region" description="Helical" evidence="1">
    <location>
        <begin position="181"/>
        <end position="204"/>
    </location>
</feature>
<keyword evidence="1" id="KW-0472">Membrane</keyword>
<dbReference type="EMBL" id="BSUL01000001">
    <property type="protein sequence ID" value="GMA28767.1"/>
    <property type="molecule type" value="Genomic_DNA"/>
</dbReference>
<evidence type="ECO:0000313" key="3">
    <source>
        <dbReference type="Proteomes" id="UP001157160"/>
    </source>
</evidence>
<feature type="transmembrane region" description="Helical" evidence="1">
    <location>
        <begin position="377"/>
        <end position="394"/>
    </location>
</feature>
<accession>A0AA37ULS1</accession>
<organism evidence="2 3">
    <name type="scientific">Arenivirga flava</name>
    <dbReference type="NCBI Taxonomy" id="1930060"/>
    <lineage>
        <taxon>Bacteria</taxon>
        <taxon>Bacillati</taxon>
        <taxon>Actinomycetota</taxon>
        <taxon>Actinomycetes</taxon>
        <taxon>Micrococcales</taxon>
        <taxon>Microbacteriaceae</taxon>
        <taxon>Arenivirga</taxon>
    </lineage>
</organism>
<proteinExistence type="predicted"/>
<gene>
    <name evidence="2" type="ORF">GCM10025874_20200</name>
</gene>
<feature type="transmembrane region" description="Helical" evidence="1">
    <location>
        <begin position="336"/>
        <end position="357"/>
    </location>
</feature>
<dbReference type="AlphaFoldDB" id="A0AA37ULS1"/>
<sequence length="646" mass="70005">MNTTAVRRRTSRWLLEGYTDPRGRHPGPHAQEPHRTHSWWKVMCLTGVDYFSTLGYQPAIAAVAAGVISPLATLVLVALTLLGALPVYRRVARESHEGSGSIQMLEKLLPWWGGKLFVLVLLGFAATDFMITITLSSADATAHAIHNPLVEGAFDGWQVPITLGLIALLGLVFLKGFREAIGIAVVLVFAFLGLNAIVIVTAFTHLGDNPHVVDDWWGAVTTGYGNPLFAVAVALIVFPKLALGLSGFETGVALMPQIEGSEQDPPKVPRARIAGARKLLTTSALIMSVFLVASSVVTTLLIPQAEFQEGGEANGRALAYLAHEYLGEGFGSVYDIVTIAILWFAGASALAGLLNLVPRYLPRYGMAPQWARAVRPLVLVFIAIAFVITIGFDADVDAQGGAYATGVLVLITTASVAVTLSARAKRQRKRTIGFGLVTVVFLYTTVANVIERPDGVRIAAFFVLGILTVSLLSRILRSFQIRATSMTLDETALAFVREDAETYDSVRFVAHEPGLDTEADYSRKLRDERRFNHIPGKSPVIFLEVLPRDSSEFEEDLAACGKVVHGYRVIRVPSGNVPAAIAAFLLEVRDQTGVAPHAYFQWTEGNPAVQMLRFLITGTGEVATNTREILREAEPAPKRRPVVHVS</sequence>
<evidence type="ECO:0000256" key="1">
    <source>
        <dbReference type="SAM" id="Phobius"/>
    </source>
</evidence>
<protein>
    <submittedName>
        <fullName evidence="2">Amino acid transporter</fullName>
    </submittedName>
</protein>
<feature type="transmembrane region" description="Helical" evidence="1">
    <location>
        <begin position="456"/>
        <end position="476"/>
    </location>
</feature>